<evidence type="ECO:0000256" key="8">
    <source>
        <dbReference type="ARBA" id="ARBA00023163"/>
    </source>
</evidence>
<evidence type="ECO:0000256" key="9">
    <source>
        <dbReference type="ARBA" id="ARBA00023242"/>
    </source>
</evidence>
<dbReference type="PROSITE" id="PS50039">
    <property type="entry name" value="FORK_HEAD_3"/>
    <property type="match status" value="1"/>
</dbReference>
<feature type="compositionally biased region" description="Low complexity" evidence="11">
    <location>
        <begin position="41"/>
        <end position="76"/>
    </location>
</feature>
<dbReference type="InterPro" id="IPR030456">
    <property type="entry name" value="TF_fork_head_CS_2"/>
</dbReference>
<keyword evidence="7 10" id="KW-0238">DNA-binding</keyword>
<proteinExistence type="predicted"/>
<feature type="compositionally biased region" description="Low complexity" evidence="11">
    <location>
        <begin position="431"/>
        <end position="448"/>
    </location>
</feature>
<keyword evidence="6" id="KW-0805">Transcription regulation</keyword>
<dbReference type="Pfam" id="PF00250">
    <property type="entry name" value="Forkhead"/>
    <property type="match status" value="1"/>
</dbReference>
<dbReference type="CDD" id="cd20065">
    <property type="entry name" value="FH_FOXP2"/>
    <property type="match status" value="1"/>
</dbReference>
<feature type="compositionally biased region" description="Low complexity" evidence="11">
    <location>
        <begin position="159"/>
        <end position="183"/>
    </location>
</feature>
<feature type="region of interest" description="Disordered" evidence="11">
    <location>
        <begin position="257"/>
        <end position="336"/>
    </location>
</feature>
<dbReference type="GO" id="GO:0008270">
    <property type="term" value="F:zinc ion binding"/>
    <property type="evidence" value="ECO:0007669"/>
    <property type="project" value="UniProtKB-KW"/>
</dbReference>
<dbReference type="InterPro" id="IPR036390">
    <property type="entry name" value="WH_DNA-bd_sf"/>
</dbReference>
<feature type="compositionally biased region" description="Gly residues" evidence="11">
    <location>
        <begin position="419"/>
        <end position="430"/>
    </location>
</feature>
<dbReference type="FunFam" id="1.10.10.10:FF:000010">
    <property type="entry name" value="Forkhead box P2 isoform B"/>
    <property type="match status" value="1"/>
</dbReference>
<evidence type="ECO:0000256" key="11">
    <source>
        <dbReference type="SAM" id="MobiDB-lite"/>
    </source>
</evidence>
<keyword evidence="2" id="KW-0678">Repressor</keyword>
<gene>
    <name evidence="13" type="ORF">PoB_001527900</name>
</gene>
<evidence type="ECO:0000313" key="14">
    <source>
        <dbReference type="Proteomes" id="UP000735302"/>
    </source>
</evidence>
<sequence>MMSPVELQQLWKEVSSMQSGMDEQILKAANGSHNSHLPGISSASSSSGASSSTPSSSAAMHGSSYHSSGSRSSNGSYDLSHRRNSSSPVHLHHHHHHHQHQHPLQHHQRHQSQNNPRGSNGSSTGASTPYLNGDAESHVLAGMKPDRHRTPSSSPPPASSSSKEPGSNNSNQGSSSSSNDNSSHPLWINKCCKWPNCEAHIEDLPGFIKHLNREHQLDDRSTAQSRVQMEVVSSLEAQLTFQKKVLRAMTDHLHQQTLIPHPPQSNSHQPQQQQHQQPAGQYHQHHHHPPHQPQHSSLAAAPPARSDSPHLPHHQNNQPFGLTSTSPSSSGLPPHLAASLSLSLASSMGLTPSAQLSPQMAAHDMKPGDIMPPLLGKPPLLNPFTGTPFLPHGPMGISGGPLIPPLPPSHRPPPLVNSSGGGGGGSGGLPSGPSAGGHRPSSSSTPSGRGEGSNGGGGGSRGGVDGLGPVRRRVSDKCNLPISTEIQRNREFYKSTDVRPPFTYASLIRQAIIESPHRQLTLNEIYQWFQATFAYFRRNEATWKNAVRHNLSLHKCFMRVENVKGAVWTVDEIEFYKRRPQKLGAGG</sequence>
<organism evidence="13 14">
    <name type="scientific">Plakobranchus ocellatus</name>
    <dbReference type="NCBI Taxonomy" id="259542"/>
    <lineage>
        <taxon>Eukaryota</taxon>
        <taxon>Metazoa</taxon>
        <taxon>Spiralia</taxon>
        <taxon>Lophotrochozoa</taxon>
        <taxon>Mollusca</taxon>
        <taxon>Gastropoda</taxon>
        <taxon>Heterobranchia</taxon>
        <taxon>Euthyneura</taxon>
        <taxon>Panpulmonata</taxon>
        <taxon>Sacoglossa</taxon>
        <taxon>Placobranchoidea</taxon>
        <taxon>Plakobranchidae</taxon>
        <taxon>Plakobranchus</taxon>
    </lineage>
</organism>
<dbReference type="InterPro" id="IPR047412">
    <property type="entry name" value="FH_FOXP1_P2"/>
</dbReference>
<evidence type="ECO:0000256" key="1">
    <source>
        <dbReference type="ARBA" id="ARBA00004123"/>
    </source>
</evidence>
<dbReference type="GO" id="GO:0000981">
    <property type="term" value="F:DNA-binding transcription factor activity, RNA polymerase II-specific"/>
    <property type="evidence" value="ECO:0007669"/>
    <property type="project" value="TreeGrafter"/>
</dbReference>
<feature type="compositionally biased region" description="Basic residues" evidence="11">
    <location>
        <begin position="90"/>
        <end position="110"/>
    </location>
</feature>
<dbReference type="PANTHER" id="PTHR45796">
    <property type="entry name" value="FORKHEAD BOX P, ISOFORM C"/>
    <property type="match status" value="1"/>
</dbReference>
<keyword evidence="3" id="KW-0479">Metal-binding</keyword>
<evidence type="ECO:0000256" key="2">
    <source>
        <dbReference type="ARBA" id="ARBA00022491"/>
    </source>
</evidence>
<feature type="DNA-binding region" description="Fork-head" evidence="10">
    <location>
        <begin position="499"/>
        <end position="572"/>
    </location>
</feature>
<dbReference type="Proteomes" id="UP000735302">
    <property type="component" value="Unassembled WGS sequence"/>
</dbReference>
<keyword evidence="9 10" id="KW-0539">Nucleus</keyword>
<dbReference type="SUPFAM" id="SSF46785">
    <property type="entry name" value="Winged helix' DNA-binding domain"/>
    <property type="match status" value="1"/>
</dbReference>
<keyword evidence="5" id="KW-0862">Zinc</keyword>
<feature type="compositionally biased region" description="Polar residues" evidence="11">
    <location>
        <begin position="112"/>
        <end position="130"/>
    </location>
</feature>
<feature type="compositionally biased region" description="Low complexity" evidence="11">
    <location>
        <begin position="321"/>
        <end position="336"/>
    </location>
</feature>
<feature type="region of interest" description="Disordered" evidence="11">
    <location>
        <begin position="22"/>
        <end position="183"/>
    </location>
</feature>
<dbReference type="InterPro" id="IPR001766">
    <property type="entry name" value="Fork_head_dom"/>
</dbReference>
<comment type="caution">
    <text evidence="13">The sequence shown here is derived from an EMBL/GenBank/DDBJ whole genome shotgun (WGS) entry which is preliminary data.</text>
</comment>
<dbReference type="PANTHER" id="PTHR45796:SF4">
    <property type="entry name" value="FORKHEAD BOX P, ISOFORM C"/>
    <property type="match status" value="1"/>
</dbReference>
<dbReference type="SMART" id="SM00339">
    <property type="entry name" value="FH"/>
    <property type="match status" value="1"/>
</dbReference>
<dbReference type="InterPro" id="IPR050998">
    <property type="entry name" value="FOXP"/>
</dbReference>
<evidence type="ECO:0000256" key="3">
    <source>
        <dbReference type="ARBA" id="ARBA00022723"/>
    </source>
</evidence>
<feature type="compositionally biased region" description="Low complexity" evidence="11">
    <location>
        <begin position="372"/>
        <end position="383"/>
    </location>
</feature>
<keyword evidence="14" id="KW-1185">Reference proteome</keyword>
<dbReference type="InterPro" id="IPR032354">
    <property type="entry name" value="FOXP-CC"/>
</dbReference>
<feature type="domain" description="Fork-head" evidence="12">
    <location>
        <begin position="499"/>
        <end position="572"/>
    </location>
</feature>
<comment type="subcellular location">
    <subcellularLocation>
        <location evidence="1 10">Nucleus</location>
    </subcellularLocation>
</comment>
<evidence type="ECO:0000256" key="10">
    <source>
        <dbReference type="PROSITE-ProRule" id="PRU00089"/>
    </source>
</evidence>
<feature type="compositionally biased region" description="Pro residues" evidence="11">
    <location>
        <begin position="402"/>
        <end position="415"/>
    </location>
</feature>
<dbReference type="GO" id="GO:0000978">
    <property type="term" value="F:RNA polymerase II cis-regulatory region sequence-specific DNA binding"/>
    <property type="evidence" value="ECO:0007669"/>
    <property type="project" value="TreeGrafter"/>
</dbReference>
<dbReference type="GO" id="GO:0005634">
    <property type="term" value="C:nucleus"/>
    <property type="evidence" value="ECO:0007669"/>
    <property type="project" value="UniProtKB-SubCell"/>
</dbReference>
<keyword evidence="8" id="KW-0804">Transcription</keyword>
<dbReference type="EMBL" id="BLXT01001882">
    <property type="protein sequence ID" value="GFN88773.1"/>
    <property type="molecule type" value="Genomic_DNA"/>
</dbReference>
<evidence type="ECO:0000256" key="4">
    <source>
        <dbReference type="ARBA" id="ARBA00022771"/>
    </source>
</evidence>
<dbReference type="Gene3D" id="1.20.5.340">
    <property type="match status" value="1"/>
</dbReference>
<evidence type="ECO:0000313" key="13">
    <source>
        <dbReference type="EMBL" id="GFN88773.1"/>
    </source>
</evidence>
<protein>
    <submittedName>
        <fullName evidence="13">Forkhead box protein p1</fullName>
    </submittedName>
</protein>
<dbReference type="Gene3D" id="1.10.10.10">
    <property type="entry name" value="Winged helix-like DNA-binding domain superfamily/Winged helix DNA-binding domain"/>
    <property type="match status" value="1"/>
</dbReference>
<name>A0AAV3Z312_9GAST</name>
<evidence type="ECO:0000256" key="5">
    <source>
        <dbReference type="ARBA" id="ARBA00022833"/>
    </source>
</evidence>
<dbReference type="AlphaFoldDB" id="A0AAV3Z312"/>
<dbReference type="InterPro" id="IPR036388">
    <property type="entry name" value="WH-like_DNA-bd_sf"/>
</dbReference>
<dbReference type="Pfam" id="PF16159">
    <property type="entry name" value="FOXP-CC"/>
    <property type="match status" value="1"/>
</dbReference>
<evidence type="ECO:0000256" key="7">
    <source>
        <dbReference type="ARBA" id="ARBA00023125"/>
    </source>
</evidence>
<accession>A0AAV3Z312</accession>
<dbReference type="PRINTS" id="PR00053">
    <property type="entry name" value="FORKHEAD"/>
</dbReference>
<feature type="compositionally biased region" description="Gly residues" evidence="11">
    <location>
        <begin position="449"/>
        <end position="466"/>
    </location>
</feature>
<evidence type="ECO:0000256" key="6">
    <source>
        <dbReference type="ARBA" id="ARBA00023015"/>
    </source>
</evidence>
<feature type="region of interest" description="Disordered" evidence="11">
    <location>
        <begin position="357"/>
        <end position="472"/>
    </location>
</feature>
<dbReference type="PROSITE" id="PS00658">
    <property type="entry name" value="FORK_HEAD_2"/>
    <property type="match status" value="1"/>
</dbReference>
<feature type="compositionally biased region" description="Low complexity" evidence="11">
    <location>
        <begin position="264"/>
        <end position="282"/>
    </location>
</feature>
<evidence type="ECO:0000259" key="12">
    <source>
        <dbReference type="PROSITE" id="PS50039"/>
    </source>
</evidence>
<reference evidence="13 14" key="1">
    <citation type="journal article" date="2021" name="Elife">
        <title>Chloroplast acquisition without the gene transfer in kleptoplastic sea slugs, Plakobranchus ocellatus.</title>
        <authorList>
            <person name="Maeda T."/>
            <person name="Takahashi S."/>
            <person name="Yoshida T."/>
            <person name="Shimamura S."/>
            <person name="Takaki Y."/>
            <person name="Nagai Y."/>
            <person name="Toyoda A."/>
            <person name="Suzuki Y."/>
            <person name="Arimoto A."/>
            <person name="Ishii H."/>
            <person name="Satoh N."/>
            <person name="Nishiyama T."/>
            <person name="Hasebe M."/>
            <person name="Maruyama T."/>
            <person name="Minagawa J."/>
            <person name="Obokata J."/>
            <person name="Shigenobu S."/>
        </authorList>
    </citation>
    <scope>NUCLEOTIDE SEQUENCE [LARGE SCALE GENOMIC DNA]</scope>
</reference>
<keyword evidence="4" id="KW-0863">Zinc-finger</keyword>